<comment type="caution">
    <text evidence="2">The sequence shown here is derived from an EMBL/GenBank/DDBJ whole genome shotgun (WGS) entry which is preliminary data.</text>
</comment>
<feature type="region of interest" description="Disordered" evidence="1">
    <location>
        <begin position="1"/>
        <end position="59"/>
    </location>
</feature>
<evidence type="ECO:0000313" key="3">
    <source>
        <dbReference type="Proteomes" id="UP000487117"/>
    </source>
</evidence>
<accession>A0A7V8FIA1</accession>
<organism evidence="2 3">
    <name type="scientific">Stenotrophomonas maltophilia</name>
    <name type="common">Pseudomonas maltophilia</name>
    <name type="synonym">Xanthomonas maltophilia</name>
    <dbReference type="NCBI Taxonomy" id="40324"/>
    <lineage>
        <taxon>Bacteria</taxon>
        <taxon>Pseudomonadati</taxon>
        <taxon>Pseudomonadota</taxon>
        <taxon>Gammaproteobacteria</taxon>
        <taxon>Lysobacterales</taxon>
        <taxon>Lysobacteraceae</taxon>
        <taxon>Stenotrophomonas</taxon>
        <taxon>Stenotrophomonas maltophilia group</taxon>
    </lineage>
</organism>
<sequence>MTTGQNPAAPAVREPYDAMGPTDAPNPPTARATLATAQPGGRVRLGHHHGGEQAAELGGNALPPLPDFGINTANHASARIRGFTTEQMQDYARAAQPTPAGQGDALADAARRVISDIDSGDYHGEISEATYAALEATLAARQPVAEQHPDDLAVDAFAAAMKAKMATARAKGRDGWDDPAQCSADDLTRMLRDHVEKGDPRDVANFCMMLHQRGEAISARLSEGQEPVGYLFTDDPAVYAMPGSGFHSGAEPPANAINVVPLYAAPPTQAVALSPFPMDTAPTDGTLVRLLVDFTRNATDDSAGPTWTIGANNDSNVMTDERMGWRFAGWCWTHDHFTEGEDTPVGWLPLVGPAAQAVDLGQPDPTLLRFYQVTGYPALVEALEEHVLKLIDLRKRSVKPWEDTMPPTLLPKWIRENSPVLAKDLLTLADKWQDEAAATWGESPAHAAKQQCCDELRALTEANLDRVPADLAVAA</sequence>
<dbReference type="EMBL" id="WNDS01000002">
    <property type="protein sequence ID" value="KAF1016231.1"/>
    <property type="molecule type" value="Genomic_DNA"/>
</dbReference>
<evidence type="ECO:0000313" key="2">
    <source>
        <dbReference type="EMBL" id="KAF1016231.1"/>
    </source>
</evidence>
<protein>
    <submittedName>
        <fullName evidence="2">Uncharacterized protein</fullName>
    </submittedName>
</protein>
<gene>
    <name evidence="2" type="ORF">GAK31_01720</name>
</gene>
<proteinExistence type="predicted"/>
<evidence type="ECO:0000256" key="1">
    <source>
        <dbReference type="SAM" id="MobiDB-lite"/>
    </source>
</evidence>
<reference evidence="3" key="1">
    <citation type="journal article" date="2020" name="MBio">
        <title>Horizontal gene transfer to a defensive symbiont with a reduced genome amongst a multipartite beetle microbiome.</title>
        <authorList>
            <person name="Waterworth S.C."/>
            <person name="Florez L.V."/>
            <person name="Rees E.R."/>
            <person name="Hertweck C."/>
            <person name="Kaltenpoth M."/>
            <person name="Kwan J.C."/>
        </authorList>
    </citation>
    <scope>NUCLEOTIDE SEQUENCE [LARGE SCALE GENOMIC DNA]</scope>
</reference>
<name>A0A7V8FIA1_STEMA</name>
<dbReference type="Proteomes" id="UP000487117">
    <property type="component" value="Unassembled WGS sequence"/>
</dbReference>
<dbReference type="AlphaFoldDB" id="A0A7V8FIA1"/>